<dbReference type="OrthoDB" id="1117657at2"/>
<feature type="chain" id="PRO_5011790948" description="Adhesin" evidence="1">
    <location>
        <begin position="22"/>
        <end position="363"/>
    </location>
</feature>
<evidence type="ECO:0000313" key="2">
    <source>
        <dbReference type="EMBL" id="SFN77354.1"/>
    </source>
</evidence>
<dbReference type="AlphaFoldDB" id="A0A1I5BRE1"/>
<name>A0A1I5BRE1_9FLAO</name>
<accession>A0A1I5BRE1</accession>
<evidence type="ECO:0008006" key="4">
    <source>
        <dbReference type="Google" id="ProtNLM"/>
    </source>
</evidence>
<sequence length="363" mass="40704">MKALLYKLLFAAVLLPGLTFCNNDLSGKHTKEKKISREFSVSASSNLKVDNSYGNIDISTWNQNKVVIEVFIKTNGNDPEKVQKKLDEIEVEFNQNSSGVSAKTHLSGNKSSSWWSNLFSGSSNVNMEINYVIRAPETNNMDLSNDYGGIYIDRLLGNSRISSDYGKIDILELRGDSNYLNFDYTRNSRFGYIKNAEINADYSEFEIEEAERLKINADYTTSKIRKVSNLEFDADYGSINVDKVKRITGNGDYLSTKIGRVFNSADLNMDYGSLSIDKVVKGAKNIKITSDYAGVKIGYDAQQAFNFNVEASYGNVKGLEDLQVQKRNNQNTKQSLQGYHLENNSGSMVTINTSYANVQFSKK</sequence>
<evidence type="ECO:0000256" key="1">
    <source>
        <dbReference type="SAM" id="SignalP"/>
    </source>
</evidence>
<dbReference type="STRING" id="287099.SAMN05660413_02520"/>
<proteinExistence type="predicted"/>
<protein>
    <recommendedName>
        <fullName evidence="4">Adhesin</fullName>
    </recommendedName>
</protein>
<feature type="signal peptide" evidence="1">
    <location>
        <begin position="1"/>
        <end position="21"/>
    </location>
</feature>
<organism evidence="2 3">
    <name type="scientific">Salegentibacter flavus</name>
    <dbReference type="NCBI Taxonomy" id="287099"/>
    <lineage>
        <taxon>Bacteria</taxon>
        <taxon>Pseudomonadati</taxon>
        <taxon>Bacteroidota</taxon>
        <taxon>Flavobacteriia</taxon>
        <taxon>Flavobacteriales</taxon>
        <taxon>Flavobacteriaceae</taxon>
        <taxon>Salegentibacter</taxon>
    </lineage>
</organism>
<keyword evidence="3" id="KW-1185">Reference proteome</keyword>
<evidence type="ECO:0000313" key="3">
    <source>
        <dbReference type="Proteomes" id="UP000199153"/>
    </source>
</evidence>
<keyword evidence="1" id="KW-0732">Signal</keyword>
<dbReference type="RefSeq" id="WP_093410290.1">
    <property type="nucleotide sequence ID" value="NZ_FOVL01000016.1"/>
</dbReference>
<gene>
    <name evidence="2" type="ORF">SAMN05660413_02520</name>
</gene>
<dbReference type="Proteomes" id="UP000199153">
    <property type="component" value="Unassembled WGS sequence"/>
</dbReference>
<reference evidence="2 3" key="1">
    <citation type="submission" date="2016-10" db="EMBL/GenBank/DDBJ databases">
        <authorList>
            <person name="de Groot N.N."/>
        </authorList>
    </citation>
    <scope>NUCLEOTIDE SEQUENCE [LARGE SCALE GENOMIC DNA]</scope>
    <source>
        <strain evidence="2 3">DSM 17794</strain>
    </source>
</reference>
<dbReference type="EMBL" id="FOVL01000016">
    <property type="protein sequence ID" value="SFN77354.1"/>
    <property type="molecule type" value="Genomic_DNA"/>
</dbReference>